<organism evidence="2 3">
    <name type="scientific">Labeo rohita</name>
    <name type="common">Indian major carp</name>
    <name type="synonym">Cyprinus rohita</name>
    <dbReference type="NCBI Taxonomy" id="84645"/>
    <lineage>
        <taxon>Eukaryota</taxon>
        <taxon>Metazoa</taxon>
        <taxon>Chordata</taxon>
        <taxon>Craniata</taxon>
        <taxon>Vertebrata</taxon>
        <taxon>Euteleostomi</taxon>
        <taxon>Actinopterygii</taxon>
        <taxon>Neopterygii</taxon>
        <taxon>Teleostei</taxon>
        <taxon>Ostariophysi</taxon>
        <taxon>Cypriniformes</taxon>
        <taxon>Cyprinidae</taxon>
        <taxon>Labeoninae</taxon>
        <taxon>Labeonini</taxon>
        <taxon>Labeo</taxon>
    </lineage>
</organism>
<evidence type="ECO:0000256" key="1">
    <source>
        <dbReference type="ARBA" id="ARBA00023125"/>
    </source>
</evidence>
<comment type="caution">
    <text evidence="2">The sequence shown here is derived from an EMBL/GenBank/DDBJ whole genome shotgun (WGS) entry which is preliminary data.</text>
</comment>
<dbReference type="PANTHER" id="PTHR35617">
    <property type="entry name" value="PHAGE_INTEGRASE DOMAIN-CONTAINING PROTEIN"/>
    <property type="match status" value="1"/>
</dbReference>
<accession>A0ABQ8L3G2</accession>
<dbReference type="SUPFAM" id="SSF47823">
    <property type="entry name" value="lambda integrase-like, N-terminal domain"/>
    <property type="match status" value="1"/>
</dbReference>
<dbReference type="InterPro" id="IPR010998">
    <property type="entry name" value="Integrase_recombinase_N"/>
</dbReference>
<sequence>MAHDVATQHYWETQRRASCRSRVRASLRTGAQTPLTFSSARLHWPAISYSGASTDSSLCVPLTFRTVQLIWIRFGHAQIDLFASPQSTHCQLTKIHMLWRVFVNWCFSQGKDPWRCGIKSVLSFLQGGLDRHLSTSTPKVQVAAISANHDVMEGKSVGKHDLVIRIFRGSRRLNPPRLRLIPSWDLSVVLQALQQDPFEPLQSVNLSALSMKTALLTMLTSVKSVGDLQALSVNDSCLEFGPADFHVVLRPQSGYVPKVPPTPFRDQVVTLQAIPSQEGAPTYPCYAQSVPCAFMLNELRISDVLNSSLSVLEDSKRGRLSRSKGSPTGLWM</sequence>
<keyword evidence="1" id="KW-0238">DNA-binding</keyword>
<dbReference type="Gene3D" id="1.10.150.130">
    <property type="match status" value="1"/>
</dbReference>
<dbReference type="EMBL" id="JACTAM010002617">
    <property type="protein sequence ID" value="KAI2644158.1"/>
    <property type="molecule type" value="Genomic_DNA"/>
</dbReference>
<dbReference type="Proteomes" id="UP000830375">
    <property type="component" value="Unassembled WGS sequence"/>
</dbReference>
<name>A0ABQ8L3G2_LABRO</name>
<protein>
    <submittedName>
        <fullName evidence="2">3-hydroxy-3-methylglutaryl coenzyme A reductase 1</fullName>
    </submittedName>
</protein>
<dbReference type="PANTHER" id="PTHR35617:SF3">
    <property type="entry name" value="CORE-BINDING (CB) DOMAIN-CONTAINING PROTEIN"/>
    <property type="match status" value="1"/>
</dbReference>
<keyword evidence="3" id="KW-1185">Reference proteome</keyword>
<gene>
    <name evidence="2" type="ORF">H4Q32_028375</name>
</gene>
<evidence type="ECO:0000313" key="2">
    <source>
        <dbReference type="EMBL" id="KAI2644158.1"/>
    </source>
</evidence>
<proteinExistence type="predicted"/>
<reference evidence="2 3" key="1">
    <citation type="submission" date="2022-01" db="EMBL/GenBank/DDBJ databases">
        <title>A high-quality chromosome-level genome assembly of rohu carp, Labeo rohita.</title>
        <authorList>
            <person name="Arick M.A. II"/>
            <person name="Hsu C.-Y."/>
            <person name="Magbanua Z."/>
            <person name="Pechanova O."/>
            <person name="Grover C."/>
            <person name="Miller E."/>
            <person name="Thrash A."/>
            <person name="Ezzel L."/>
            <person name="Alam S."/>
            <person name="Benzie J."/>
            <person name="Hamilton M."/>
            <person name="Karsi A."/>
            <person name="Lawrence M.L."/>
            <person name="Peterson D.G."/>
        </authorList>
    </citation>
    <scope>NUCLEOTIDE SEQUENCE [LARGE SCALE GENOMIC DNA]</scope>
    <source>
        <strain evidence="3">BAU-BD-2019</strain>
        <tissue evidence="2">Blood</tissue>
    </source>
</reference>
<evidence type="ECO:0000313" key="3">
    <source>
        <dbReference type="Proteomes" id="UP000830375"/>
    </source>
</evidence>